<dbReference type="EMBL" id="JACAGB010000048">
    <property type="protein sequence ID" value="KAF6283730.1"/>
    <property type="molecule type" value="Genomic_DNA"/>
</dbReference>
<dbReference type="PANTHER" id="PTHR21534:SF0">
    <property type="entry name" value="KATANIN-INTERACTING PROTEIN"/>
    <property type="match status" value="1"/>
</dbReference>
<keyword evidence="2" id="KW-1185">Reference proteome</keyword>
<gene>
    <name evidence="1" type="ORF">mPipKuh1_007138</name>
</gene>
<reference evidence="1 2" key="1">
    <citation type="journal article" date="2020" name="Nature">
        <title>Six reference-quality genomes reveal evolution of bat adaptations.</title>
        <authorList>
            <person name="Jebb D."/>
            <person name="Huang Z."/>
            <person name="Pippel M."/>
            <person name="Hughes G.M."/>
            <person name="Lavrichenko K."/>
            <person name="Devanna P."/>
            <person name="Winkler S."/>
            <person name="Jermiin L.S."/>
            <person name="Skirmuntt E.C."/>
            <person name="Katzourakis A."/>
            <person name="Burkitt-Gray L."/>
            <person name="Ray D.A."/>
            <person name="Sullivan K.A.M."/>
            <person name="Roscito J.G."/>
            <person name="Kirilenko B.M."/>
            <person name="Davalos L.M."/>
            <person name="Corthals A.P."/>
            <person name="Power M.L."/>
            <person name="Jones G."/>
            <person name="Ransome R.D."/>
            <person name="Dechmann D.K.N."/>
            <person name="Locatelli A.G."/>
            <person name="Puechmaille S.J."/>
            <person name="Fedrigo O."/>
            <person name="Jarvis E.D."/>
            <person name="Hiller M."/>
            <person name="Vernes S.C."/>
            <person name="Myers E.W."/>
            <person name="Teeling E.C."/>
        </authorList>
    </citation>
    <scope>NUCLEOTIDE SEQUENCE [LARGE SCALE GENOMIC DNA]</scope>
    <source>
        <strain evidence="1">MPipKuh1</strain>
        <tissue evidence="1">Flight muscle</tissue>
    </source>
</reference>
<dbReference type="Proteomes" id="UP000558488">
    <property type="component" value="Unassembled WGS sequence"/>
</dbReference>
<dbReference type="AlphaFoldDB" id="A0A7J7S5L6"/>
<comment type="caution">
    <text evidence="1">The sequence shown here is derived from an EMBL/GenBank/DDBJ whole genome shotgun (WGS) entry which is preliminary data.</text>
</comment>
<sequence>MVSHLARGILPTCEPTVPHHTILFTQDLDRCHQEKHAAISGHAEDQDVQMMNENQIVTNAKRKQSVVDPALRPKTCLSEETTRRRRC</sequence>
<proteinExistence type="predicted"/>
<evidence type="ECO:0000313" key="1">
    <source>
        <dbReference type="EMBL" id="KAF6283730.1"/>
    </source>
</evidence>
<dbReference type="InterPro" id="IPR026704">
    <property type="entry name" value="KATNIP"/>
</dbReference>
<protein>
    <submittedName>
        <fullName evidence="1">Uncharacterized protein</fullName>
    </submittedName>
</protein>
<accession>A0A7J7S5L6</accession>
<name>A0A7J7S5L6_PIPKU</name>
<dbReference type="PANTHER" id="PTHR21534">
    <property type="entry name" value="KATANIN-INTERACTING PROTEIN"/>
    <property type="match status" value="1"/>
</dbReference>
<organism evidence="1 2">
    <name type="scientific">Pipistrellus kuhlii</name>
    <name type="common">Kuhl's pipistrelle</name>
    <dbReference type="NCBI Taxonomy" id="59472"/>
    <lineage>
        <taxon>Eukaryota</taxon>
        <taxon>Metazoa</taxon>
        <taxon>Chordata</taxon>
        <taxon>Craniata</taxon>
        <taxon>Vertebrata</taxon>
        <taxon>Euteleostomi</taxon>
        <taxon>Mammalia</taxon>
        <taxon>Eutheria</taxon>
        <taxon>Laurasiatheria</taxon>
        <taxon>Chiroptera</taxon>
        <taxon>Yangochiroptera</taxon>
        <taxon>Vespertilionidae</taxon>
        <taxon>Pipistrellus</taxon>
    </lineage>
</organism>
<evidence type="ECO:0000313" key="2">
    <source>
        <dbReference type="Proteomes" id="UP000558488"/>
    </source>
</evidence>